<dbReference type="Gramene" id="Psat01G0334000-T1">
    <property type="protein sequence ID" value="KAI5445039.1"/>
    <property type="gene ID" value="KIW84_013340"/>
</dbReference>
<dbReference type="AlphaFoldDB" id="A0A9D5GXZ3"/>
<proteinExistence type="predicted"/>
<dbReference type="Proteomes" id="UP001058974">
    <property type="component" value="Chromosome 1"/>
</dbReference>
<organism evidence="2 3">
    <name type="scientific">Pisum sativum</name>
    <name type="common">Garden pea</name>
    <name type="synonym">Lathyrus oleraceus</name>
    <dbReference type="NCBI Taxonomy" id="3888"/>
    <lineage>
        <taxon>Eukaryota</taxon>
        <taxon>Viridiplantae</taxon>
        <taxon>Streptophyta</taxon>
        <taxon>Embryophyta</taxon>
        <taxon>Tracheophyta</taxon>
        <taxon>Spermatophyta</taxon>
        <taxon>Magnoliopsida</taxon>
        <taxon>eudicotyledons</taxon>
        <taxon>Gunneridae</taxon>
        <taxon>Pentapetalae</taxon>
        <taxon>rosids</taxon>
        <taxon>fabids</taxon>
        <taxon>Fabales</taxon>
        <taxon>Fabaceae</taxon>
        <taxon>Papilionoideae</taxon>
        <taxon>50 kb inversion clade</taxon>
        <taxon>NPAAA clade</taxon>
        <taxon>Hologalegina</taxon>
        <taxon>IRL clade</taxon>
        <taxon>Fabeae</taxon>
        <taxon>Lathyrus</taxon>
    </lineage>
</organism>
<evidence type="ECO:0000313" key="2">
    <source>
        <dbReference type="EMBL" id="KAI5445039.1"/>
    </source>
</evidence>
<feature type="coiled-coil region" evidence="1">
    <location>
        <begin position="112"/>
        <end position="177"/>
    </location>
</feature>
<keyword evidence="1" id="KW-0175">Coiled coil</keyword>
<name>A0A9D5GXZ3_PEA</name>
<evidence type="ECO:0000313" key="3">
    <source>
        <dbReference type="Proteomes" id="UP001058974"/>
    </source>
</evidence>
<dbReference type="Gramene" id="PSAT_LOCUS5383_t1">
    <property type="protein sequence ID" value="CAL5184923.1"/>
    <property type="gene ID" value="PSAT_LOCUS5383"/>
</dbReference>
<dbReference type="OrthoDB" id="1425560at2759"/>
<sequence>MENQDQHDETRNMNAFYASVESFETTSPSHPVPFRPSENIKKAIQVLQDLFTKDFSLLLHPGRSIEIKDILKYLLTLPQNEEFCAATKIEIQKMLRCFERWSLEHHNASGLSANAKKELSKASKVMNDFEANVKEFHEMDKEEMCLCNKLVILEERKRQLEEEIKIVNVEIEKSKTQRDEVGRRKIELYEKGREVKAKRDDFMINVPRLKTEQQLGVITRTNIEAEWVKLRQKFTLLLASSPLLSSSSLPRPPSHA</sequence>
<evidence type="ECO:0000256" key="1">
    <source>
        <dbReference type="SAM" id="Coils"/>
    </source>
</evidence>
<keyword evidence="3" id="KW-1185">Reference proteome</keyword>
<protein>
    <submittedName>
        <fullName evidence="2">Uncharacterized protein</fullName>
    </submittedName>
</protein>
<dbReference type="Gramene" id="PSAT_LOCUS5385_t1">
    <property type="protein sequence ID" value="CAL5184925.1"/>
    <property type="gene ID" value="PSAT_LOCUS5385"/>
</dbReference>
<accession>A0A9D5GXZ3</accession>
<gene>
    <name evidence="2" type="ORF">KIW84_013340</name>
</gene>
<comment type="caution">
    <text evidence="2">The sequence shown here is derived from an EMBL/GenBank/DDBJ whole genome shotgun (WGS) entry which is preliminary data.</text>
</comment>
<dbReference type="EMBL" id="JAMSHJ010000001">
    <property type="protein sequence ID" value="KAI5445039.1"/>
    <property type="molecule type" value="Genomic_DNA"/>
</dbReference>
<reference evidence="2 3" key="1">
    <citation type="journal article" date="2022" name="Nat. Genet.">
        <title>Improved pea reference genome and pan-genome highlight genomic features and evolutionary characteristics.</title>
        <authorList>
            <person name="Yang T."/>
            <person name="Liu R."/>
            <person name="Luo Y."/>
            <person name="Hu S."/>
            <person name="Wang D."/>
            <person name="Wang C."/>
            <person name="Pandey M.K."/>
            <person name="Ge S."/>
            <person name="Xu Q."/>
            <person name="Li N."/>
            <person name="Li G."/>
            <person name="Huang Y."/>
            <person name="Saxena R.K."/>
            <person name="Ji Y."/>
            <person name="Li M."/>
            <person name="Yan X."/>
            <person name="He Y."/>
            <person name="Liu Y."/>
            <person name="Wang X."/>
            <person name="Xiang C."/>
            <person name="Varshney R.K."/>
            <person name="Ding H."/>
            <person name="Gao S."/>
            <person name="Zong X."/>
        </authorList>
    </citation>
    <scope>NUCLEOTIDE SEQUENCE [LARGE SCALE GENOMIC DNA]</scope>
    <source>
        <strain evidence="2 3">cv. Zhongwan 6</strain>
    </source>
</reference>